<organism evidence="8 9">
    <name type="scientific">Blastopirellula marina DSM 3645</name>
    <dbReference type="NCBI Taxonomy" id="314230"/>
    <lineage>
        <taxon>Bacteria</taxon>
        <taxon>Pseudomonadati</taxon>
        <taxon>Planctomycetota</taxon>
        <taxon>Planctomycetia</taxon>
        <taxon>Pirellulales</taxon>
        <taxon>Pirellulaceae</taxon>
        <taxon>Blastopirellula</taxon>
    </lineage>
</organism>
<evidence type="ECO:0000256" key="6">
    <source>
        <dbReference type="ARBA" id="ARBA00023136"/>
    </source>
</evidence>
<dbReference type="AlphaFoldDB" id="A3ZQR6"/>
<dbReference type="InterPro" id="IPR007341">
    <property type="entry name" value="Transgly_assoc"/>
</dbReference>
<dbReference type="OrthoDB" id="9811343at2"/>
<dbReference type="GO" id="GO:0005886">
    <property type="term" value="C:plasma membrane"/>
    <property type="evidence" value="ECO:0007669"/>
    <property type="project" value="UniProtKB-SubCell"/>
</dbReference>
<reference evidence="8 9" key="1">
    <citation type="submission" date="2006-02" db="EMBL/GenBank/DDBJ databases">
        <authorList>
            <person name="Amann R."/>
            <person name="Ferriera S."/>
            <person name="Johnson J."/>
            <person name="Kravitz S."/>
            <person name="Halpern A."/>
            <person name="Remington K."/>
            <person name="Beeson K."/>
            <person name="Tran B."/>
            <person name="Rogers Y.-H."/>
            <person name="Friedman R."/>
            <person name="Venter J.C."/>
        </authorList>
    </citation>
    <scope>NUCLEOTIDE SEQUENCE [LARGE SCALE GENOMIC DNA]</scope>
    <source>
        <strain evidence="8 9">DSM 3645</strain>
    </source>
</reference>
<evidence type="ECO:0000256" key="3">
    <source>
        <dbReference type="ARBA" id="ARBA00022475"/>
    </source>
</evidence>
<comment type="similarity">
    <text evidence="2">Belongs to the UPF0410 family.</text>
</comment>
<evidence type="ECO:0000256" key="5">
    <source>
        <dbReference type="ARBA" id="ARBA00022989"/>
    </source>
</evidence>
<feature type="transmembrane region" description="Helical" evidence="7">
    <location>
        <begin position="46"/>
        <end position="65"/>
    </location>
</feature>
<keyword evidence="3" id="KW-1003">Cell membrane</keyword>
<evidence type="ECO:0008006" key="10">
    <source>
        <dbReference type="Google" id="ProtNLM"/>
    </source>
</evidence>
<dbReference type="RefSeq" id="WP_002652013.1">
    <property type="nucleotide sequence ID" value="NZ_CH672376.1"/>
</dbReference>
<dbReference type="EMBL" id="AANZ01000006">
    <property type="protein sequence ID" value="EAQ81006.1"/>
    <property type="molecule type" value="Genomic_DNA"/>
</dbReference>
<comment type="subcellular location">
    <subcellularLocation>
        <location evidence="1">Cell membrane</location>
        <topology evidence="1">Multi-pass membrane protein</topology>
    </subcellularLocation>
</comment>
<feature type="transmembrane region" description="Helical" evidence="7">
    <location>
        <begin position="71"/>
        <end position="91"/>
    </location>
</feature>
<feature type="transmembrane region" description="Helical" evidence="7">
    <location>
        <begin position="15"/>
        <end position="34"/>
    </location>
</feature>
<dbReference type="PANTHER" id="PTHR33884">
    <property type="entry name" value="UPF0410 PROTEIN YMGE"/>
    <property type="match status" value="1"/>
</dbReference>
<evidence type="ECO:0000313" key="9">
    <source>
        <dbReference type="Proteomes" id="UP000004358"/>
    </source>
</evidence>
<dbReference type="PANTHER" id="PTHR33884:SF3">
    <property type="entry name" value="UPF0410 PROTEIN YMGE"/>
    <property type="match status" value="1"/>
</dbReference>
<dbReference type="eggNOG" id="COG2261">
    <property type="taxonomic scope" value="Bacteria"/>
</dbReference>
<comment type="caution">
    <text evidence="8">The sequence shown here is derived from an EMBL/GenBank/DDBJ whole genome shotgun (WGS) entry which is preliminary data.</text>
</comment>
<accession>A3ZQR6</accession>
<proteinExistence type="inferred from homology"/>
<keyword evidence="5 7" id="KW-1133">Transmembrane helix</keyword>
<dbReference type="STRING" id="314230.DSM3645_20582"/>
<keyword evidence="6 7" id="KW-0472">Membrane</keyword>
<evidence type="ECO:0000256" key="4">
    <source>
        <dbReference type="ARBA" id="ARBA00022692"/>
    </source>
</evidence>
<evidence type="ECO:0000256" key="7">
    <source>
        <dbReference type="SAM" id="Phobius"/>
    </source>
</evidence>
<gene>
    <name evidence="8" type="ORF">DSM3645_20582</name>
</gene>
<keyword evidence="4 7" id="KW-0812">Transmembrane</keyword>
<evidence type="ECO:0000313" key="8">
    <source>
        <dbReference type="EMBL" id="EAQ81006.1"/>
    </source>
</evidence>
<evidence type="ECO:0000256" key="2">
    <source>
        <dbReference type="ARBA" id="ARBA00011006"/>
    </source>
</evidence>
<evidence type="ECO:0000256" key="1">
    <source>
        <dbReference type="ARBA" id="ARBA00004651"/>
    </source>
</evidence>
<name>A3ZQR6_9BACT</name>
<dbReference type="HOGENOM" id="CLU_1915111_0_0_0"/>
<protein>
    <recommendedName>
        <fullName evidence="10">Transglycosylase-associated protein</fullName>
    </recommendedName>
</protein>
<sequence>MDGEFSAQIQHWCEIVLMWVGFGTITGLLAKAIMPGRDPGGPIATLAMGVGGSIIGCAVLAYFYTGERVSPISPLGFVVAVAGAFVILTFYRLLAGRMIDEGGASHRVRGPSFFRSRRRRYADQETE</sequence>
<dbReference type="Proteomes" id="UP000004358">
    <property type="component" value="Unassembled WGS sequence"/>
</dbReference>